<evidence type="ECO:0000256" key="4">
    <source>
        <dbReference type="ARBA" id="ARBA00049381"/>
    </source>
</evidence>
<comment type="catalytic activity">
    <reaction evidence="7">
        <text>17beta-hydroxy-5alpha-androstan-3-one + NAD(+) = 5alpha-androstan-3,17-dione + NADH + H(+)</text>
        <dbReference type="Rhea" id="RHEA:41992"/>
        <dbReference type="ChEBI" id="CHEBI:15378"/>
        <dbReference type="ChEBI" id="CHEBI:15994"/>
        <dbReference type="ChEBI" id="CHEBI:16330"/>
        <dbReference type="ChEBI" id="CHEBI:57540"/>
        <dbReference type="ChEBI" id="CHEBI:57945"/>
    </reaction>
    <physiologicalReaction direction="left-to-right" evidence="7">
        <dbReference type="Rhea" id="RHEA:41993"/>
    </physiologicalReaction>
</comment>
<dbReference type="FunFam" id="3.40.50.720:FF:000215">
    <property type="entry name" value="3-hydroxyacyl-CoA dehydrogenase type-2"/>
    <property type="match status" value="1"/>
</dbReference>
<dbReference type="SUPFAM" id="SSF51735">
    <property type="entry name" value="NAD(P)-binding Rossmann-fold domains"/>
    <property type="match status" value="1"/>
</dbReference>
<keyword evidence="2" id="KW-0560">Oxidoreductase</keyword>
<evidence type="ECO:0000256" key="15">
    <source>
        <dbReference type="ARBA" id="ARBA00072938"/>
    </source>
</evidence>
<evidence type="ECO:0000256" key="11">
    <source>
        <dbReference type="ARBA" id="ARBA00051831"/>
    </source>
</evidence>
<dbReference type="InParanoid" id="A0A2R5GBQ8"/>
<evidence type="ECO:0000256" key="18">
    <source>
        <dbReference type="ARBA" id="ARBA00082399"/>
    </source>
</evidence>
<dbReference type="GO" id="GO:0047044">
    <property type="term" value="F:androstan-3-alpha,17-beta-diol dehydrogenase (NAD+) activity"/>
    <property type="evidence" value="ECO:0007669"/>
    <property type="project" value="UniProtKB-EC"/>
</dbReference>
<comment type="catalytic activity">
    <reaction evidence="6">
        <text>5alpha-androstane-3alpha,17beta-diol + NAD(+) = 17beta-hydroxy-5alpha-androstan-3-one + NADH + H(+)</text>
        <dbReference type="Rhea" id="RHEA:42004"/>
        <dbReference type="ChEBI" id="CHEBI:15378"/>
        <dbReference type="ChEBI" id="CHEBI:16330"/>
        <dbReference type="ChEBI" id="CHEBI:36713"/>
        <dbReference type="ChEBI" id="CHEBI:57540"/>
        <dbReference type="ChEBI" id="CHEBI:57945"/>
        <dbReference type="EC" id="1.1.1.53"/>
    </reaction>
    <physiologicalReaction direction="right-to-left" evidence="6">
        <dbReference type="Rhea" id="RHEA:42006"/>
    </physiologicalReaction>
</comment>
<gene>
    <name evidence="21" type="ORF">FCC1311_084951</name>
</gene>
<dbReference type="Proteomes" id="UP000241890">
    <property type="component" value="Unassembled WGS sequence"/>
</dbReference>
<feature type="region of interest" description="Disordered" evidence="20">
    <location>
        <begin position="60"/>
        <end position="132"/>
    </location>
</feature>
<evidence type="ECO:0000256" key="20">
    <source>
        <dbReference type="SAM" id="MobiDB-lite"/>
    </source>
</evidence>
<dbReference type="PANTHER" id="PTHR43658">
    <property type="entry name" value="SHORT-CHAIN DEHYDROGENASE/REDUCTASE"/>
    <property type="match status" value="1"/>
</dbReference>
<comment type="catalytic activity">
    <reaction evidence="13">
        <text>cortisone + NAD(+) = 17alpha-hydroxypregn-4-en-3,11,20-trione-21-al + NADH + H(+)</text>
        <dbReference type="Rhea" id="RHEA:42016"/>
        <dbReference type="ChEBI" id="CHEBI:15378"/>
        <dbReference type="ChEBI" id="CHEBI:16962"/>
        <dbReference type="ChEBI" id="CHEBI:57540"/>
        <dbReference type="ChEBI" id="CHEBI:57945"/>
        <dbReference type="ChEBI" id="CHEBI:78596"/>
    </reaction>
    <physiologicalReaction direction="left-to-right" evidence="13">
        <dbReference type="Rhea" id="RHEA:42017"/>
    </physiologicalReaction>
</comment>
<keyword evidence="22" id="KW-1185">Reference proteome</keyword>
<comment type="catalytic activity">
    <reaction evidence="11">
        <text>ursodeoxycholate + NAD(+) = 7-oxolithocholate + NADH + H(+)</text>
        <dbReference type="Rhea" id="RHEA:42028"/>
        <dbReference type="ChEBI" id="CHEBI:15378"/>
        <dbReference type="ChEBI" id="CHEBI:57540"/>
        <dbReference type="ChEBI" id="CHEBI:57945"/>
        <dbReference type="ChEBI" id="CHEBI:78604"/>
        <dbReference type="ChEBI" id="CHEBI:78605"/>
    </reaction>
    <physiologicalReaction direction="left-to-right" evidence="11">
        <dbReference type="Rhea" id="RHEA:42029"/>
    </physiologicalReaction>
</comment>
<evidence type="ECO:0000256" key="16">
    <source>
        <dbReference type="ARBA" id="ARBA00079624"/>
    </source>
</evidence>
<evidence type="ECO:0000256" key="10">
    <source>
        <dbReference type="ARBA" id="ARBA00051637"/>
    </source>
</evidence>
<dbReference type="PRINTS" id="PR00081">
    <property type="entry name" value="GDHRDH"/>
</dbReference>
<comment type="catalytic activity">
    <reaction evidence="5">
        <text>a (3S)-3-hydroxyacyl-CoA + NAD(+) = a 3-oxoacyl-CoA + NADH + H(+)</text>
        <dbReference type="Rhea" id="RHEA:22432"/>
        <dbReference type="ChEBI" id="CHEBI:15378"/>
        <dbReference type="ChEBI" id="CHEBI:57318"/>
        <dbReference type="ChEBI" id="CHEBI:57540"/>
        <dbReference type="ChEBI" id="CHEBI:57945"/>
        <dbReference type="ChEBI" id="CHEBI:90726"/>
        <dbReference type="EC" id="1.1.1.35"/>
    </reaction>
    <physiologicalReaction direction="left-to-right" evidence="5">
        <dbReference type="Rhea" id="RHEA:22433"/>
    </physiologicalReaction>
    <physiologicalReaction direction="right-to-left" evidence="5">
        <dbReference type="Rhea" id="RHEA:22434"/>
    </physiologicalReaction>
</comment>
<evidence type="ECO:0000256" key="3">
    <source>
        <dbReference type="ARBA" id="ARBA00024071"/>
    </source>
</evidence>
<proteinExistence type="inferred from homology"/>
<name>A0A2R5GBQ8_9STRA</name>
<evidence type="ECO:0000256" key="9">
    <source>
        <dbReference type="ARBA" id="ARBA00051004"/>
    </source>
</evidence>
<evidence type="ECO:0000256" key="12">
    <source>
        <dbReference type="ARBA" id="ARBA00052095"/>
    </source>
</evidence>
<comment type="catalytic activity">
    <reaction evidence="14">
        <text>11-dehydrocorticosterone + NAD(+) = pregn-4-ene-3,11,20,21-tetraone + NADH + H(+)</text>
        <dbReference type="Rhea" id="RHEA:42020"/>
        <dbReference type="ChEBI" id="CHEBI:15378"/>
        <dbReference type="ChEBI" id="CHEBI:57540"/>
        <dbReference type="ChEBI" id="CHEBI:57945"/>
        <dbReference type="ChEBI" id="CHEBI:78600"/>
        <dbReference type="ChEBI" id="CHEBI:78601"/>
    </reaction>
    <physiologicalReaction direction="left-to-right" evidence="14">
        <dbReference type="Rhea" id="RHEA:42021"/>
    </physiologicalReaction>
</comment>
<evidence type="ECO:0000256" key="19">
    <source>
        <dbReference type="RuleBase" id="RU000363"/>
    </source>
</evidence>
<evidence type="ECO:0000256" key="6">
    <source>
        <dbReference type="ARBA" id="ARBA00050365"/>
    </source>
</evidence>
<dbReference type="InterPro" id="IPR036291">
    <property type="entry name" value="NAD(P)-bd_dom_sf"/>
</dbReference>
<evidence type="ECO:0000313" key="21">
    <source>
        <dbReference type="EMBL" id="GBG28417.1"/>
    </source>
</evidence>
<evidence type="ECO:0000256" key="2">
    <source>
        <dbReference type="ARBA" id="ARBA00023002"/>
    </source>
</evidence>
<dbReference type="InterPro" id="IPR020904">
    <property type="entry name" value="Sc_DH/Rdtase_CS"/>
</dbReference>
<dbReference type="PANTHER" id="PTHR43658:SF8">
    <property type="entry name" value="17-BETA-HYDROXYSTEROID DEHYDROGENASE 14-RELATED"/>
    <property type="match status" value="1"/>
</dbReference>
<evidence type="ECO:0000256" key="7">
    <source>
        <dbReference type="ARBA" id="ARBA00050435"/>
    </source>
</evidence>
<comment type="catalytic activity">
    <reaction evidence="8">
        <text>cortisol + NAD(+) = 11beta,17alpha-dihydroxypregn-4-ene-3,20,21-trione + NADH + H(+)</text>
        <dbReference type="Rhea" id="RHEA:42012"/>
        <dbReference type="ChEBI" id="CHEBI:15378"/>
        <dbReference type="ChEBI" id="CHEBI:17650"/>
        <dbReference type="ChEBI" id="CHEBI:57540"/>
        <dbReference type="ChEBI" id="CHEBI:57945"/>
        <dbReference type="ChEBI" id="CHEBI:78595"/>
    </reaction>
    <physiologicalReaction direction="left-to-right" evidence="8">
        <dbReference type="Rhea" id="RHEA:42013"/>
    </physiologicalReaction>
</comment>
<dbReference type="InterPro" id="IPR002347">
    <property type="entry name" value="SDR_fam"/>
</dbReference>
<comment type="caution">
    <text evidence="21">The sequence shown here is derived from an EMBL/GenBank/DDBJ whole genome shotgun (WGS) entry which is preliminary data.</text>
</comment>
<dbReference type="Gene3D" id="3.40.50.720">
    <property type="entry name" value="NAD(P)-binding Rossmann-like Domain"/>
    <property type="match status" value="1"/>
</dbReference>
<dbReference type="EC" id="1.1.1.53" evidence="3"/>
<dbReference type="GO" id="GO:0004303">
    <property type="term" value="F:estradiol 17-beta-dehydrogenase [NAD(P)+] activity"/>
    <property type="evidence" value="ECO:0007669"/>
    <property type="project" value="UniProtKB-EC"/>
</dbReference>
<dbReference type="OrthoDB" id="1274115at2759"/>
<dbReference type="AlphaFoldDB" id="A0A2R5GBQ8"/>
<evidence type="ECO:0000256" key="13">
    <source>
        <dbReference type="ARBA" id="ARBA00052417"/>
    </source>
</evidence>
<organism evidence="21 22">
    <name type="scientific">Hondaea fermentalgiana</name>
    <dbReference type="NCBI Taxonomy" id="2315210"/>
    <lineage>
        <taxon>Eukaryota</taxon>
        <taxon>Sar</taxon>
        <taxon>Stramenopiles</taxon>
        <taxon>Bigyra</taxon>
        <taxon>Labyrinthulomycetes</taxon>
        <taxon>Thraustochytrida</taxon>
        <taxon>Thraustochytriidae</taxon>
        <taxon>Hondaea</taxon>
    </lineage>
</organism>
<accession>A0A2R5GBQ8</accession>
<reference evidence="21 22" key="1">
    <citation type="submission" date="2017-12" db="EMBL/GenBank/DDBJ databases">
        <title>Sequencing, de novo assembly and annotation of complete genome of a new Thraustochytrid species, strain FCC1311.</title>
        <authorList>
            <person name="Sedici K."/>
            <person name="Godart F."/>
            <person name="Aiese Cigliano R."/>
            <person name="Sanseverino W."/>
            <person name="Barakat M."/>
            <person name="Ortet P."/>
            <person name="Marechal E."/>
            <person name="Cagnac O."/>
            <person name="Amato A."/>
        </authorList>
    </citation>
    <scope>NUCLEOTIDE SEQUENCE [LARGE SCALE GENOMIC DNA]</scope>
</reference>
<sequence length="383" mass="41359">MLSALEKRSLPIDERVRKRAETEFGSTTQPAICYVCNRDANSLDELRHSLEVKRNIEPKKLVCEPKPKQQQQQQRERRQTRNHCMRARSHARPLADAETRTSSRSTAPIVSSLKRGSGSWERKEKKGRQNRKMASLQGLAAVVTGAASGLGRATALRLAANGVRVVLADLPSSNGEQTAKELPDGLGTFVPTDVTDEEQVRAAIEASGDRLDIAVNCAGLAHAIKTLSKRGPHPLDKFKQTLDVNVAGTFNVCRLAAEKMAKNEGEENRGVIINTASIAAYEGQVGQVAYAASKAAIVGMTLPMARDLASSRVRVNTIAPGLFDTALLAGLPEKVKAELGATVPNPSRLGDPDEYAQLALAIVQNKMINGATYRLDGALRMQP</sequence>
<evidence type="ECO:0000256" key="17">
    <source>
        <dbReference type="ARBA" id="ARBA00082293"/>
    </source>
</evidence>
<evidence type="ECO:0000313" key="22">
    <source>
        <dbReference type="Proteomes" id="UP000241890"/>
    </source>
</evidence>
<dbReference type="EMBL" id="BEYU01000040">
    <property type="protein sequence ID" value="GBG28417.1"/>
    <property type="molecule type" value="Genomic_DNA"/>
</dbReference>
<feature type="compositionally biased region" description="Basic residues" evidence="20">
    <location>
        <begin position="80"/>
        <end position="91"/>
    </location>
</feature>
<comment type="catalytic activity">
    <reaction evidence="9">
        <text>(3S)-3-hydroxybutanoyl-CoA + NAD(+) = acetoacetyl-CoA + NADH + H(+)</text>
        <dbReference type="Rhea" id="RHEA:30799"/>
        <dbReference type="ChEBI" id="CHEBI:15378"/>
        <dbReference type="ChEBI" id="CHEBI:57286"/>
        <dbReference type="ChEBI" id="CHEBI:57316"/>
        <dbReference type="ChEBI" id="CHEBI:57540"/>
        <dbReference type="ChEBI" id="CHEBI:57945"/>
    </reaction>
    <physiologicalReaction direction="left-to-right" evidence="9">
        <dbReference type="Rhea" id="RHEA:30800"/>
    </physiologicalReaction>
    <physiologicalReaction direction="right-to-left" evidence="9">
        <dbReference type="Rhea" id="RHEA:30801"/>
    </physiologicalReaction>
</comment>
<evidence type="ECO:0000256" key="5">
    <source>
        <dbReference type="ARBA" id="ARBA00050141"/>
    </source>
</evidence>
<comment type="catalytic activity">
    <reaction evidence="10">
        <text>3beta,7beta-dihydroxy-5beta-cholan-24-oate + NAD(+) = 3beta-hydroxy-7-oxo-5beta-cholan-24-oate + NADH + H(+)</text>
        <dbReference type="Rhea" id="RHEA:42024"/>
        <dbReference type="ChEBI" id="CHEBI:15378"/>
        <dbReference type="ChEBI" id="CHEBI:57540"/>
        <dbReference type="ChEBI" id="CHEBI:57945"/>
        <dbReference type="ChEBI" id="CHEBI:78602"/>
        <dbReference type="ChEBI" id="CHEBI:78603"/>
    </reaction>
    <physiologicalReaction direction="left-to-right" evidence="10">
        <dbReference type="Rhea" id="RHEA:42025"/>
    </physiologicalReaction>
</comment>
<dbReference type="PRINTS" id="PR00080">
    <property type="entry name" value="SDRFAMILY"/>
</dbReference>
<dbReference type="CDD" id="cd05371">
    <property type="entry name" value="HSD10-like_SDR_c"/>
    <property type="match status" value="1"/>
</dbReference>
<protein>
    <recommendedName>
        <fullName evidence="15">3-hydroxyacyl-CoA dehydrogenase type-2</fullName>
        <ecNumber evidence="3">1.1.1.53</ecNumber>
    </recommendedName>
    <alternativeName>
        <fullName evidence="17">3-hydroxyacyl-CoA dehydrogenase type II</fullName>
    </alternativeName>
    <alternativeName>
        <fullName evidence="18">Mitochondrial ribonuclease P protein 2</fullName>
    </alternativeName>
    <alternativeName>
        <fullName evidence="16">Type II HADH</fullName>
    </alternativeName>
</protein>
<evidence type="ECO:0000256" key="1">
    <source>
        <dbReference type="ARBA" id="ARBA00006484"/>
    </source>
</evidence>
<evidence type="ECO:0000256" key="8">
    <source>
        <dbReference type="ARBA" id="ARBA00050927"/>
    </source>
</evidence>
<comment type="catalytic activity">
    <reaction evidence="4">
        <text>17beta-estradiol + NAD(+) = estrone + NADH + H(+)</text>
        <dbReference type="Rhea" id="RHEA:24612"/>
        <dbReference type="ChEBI" id="CHEBI:15378"/>
        <dbReference type="ChEBI" id="CHEBI:16469"/>
        <dbReference type="ChEBI" id="CHEBI:17263"/>
        <dbReference type="ChEBI" id="CHEBI:57540"/>
        <dbReference type="ChEBI" id="CHEBI:57945"/>
        <dbReference type="EC" id="1.1.1.62"/>
    </reaction>
    <physiologicalReaction direction="left-to-right" evidence="4">
        <dbReference type="Rhea" id="RHEA:24613"/>
    </physiologicalReaction>
</comment>
<dbReference type="PROSITE" id="PS00061">
    <property type="entry name" value="ADH_SHORT"/>
    <property type="match status" value="1"/>
</dbReference>
<comment type="catalytic activity">
    <reaction evidence="12">
        <text>5alpha-pregnan-20beta-ol-3-one + NAD(+) = 5alpha-pregnane-3,20-dione + NADH + H(+)</text>
        <dbReference type="Rhea" id="RHEA:42008"/>
        <dbReference type="ChEBI" id="CHEBI:15378"/>
        <dbReference type="ChEBI" id="CHEBI:28952"/>
        <dbReference type="ChEBI" id="CHEBI:57540"/>
        <dbReference type="ChEBI" id="CHEBI:57945"/>
        <dbReference type="ChEBI" id="CHEBI:78594"/>
    </reaction>
    <physiologicalReaction direction="left-to-right" evidence="12">
        <dbReference type="Rhea" id="RHEA:42009"/>
    </physiologicalReaction>
</comment>
<dbReference type="Pfam" id="PF00106">
    <property type="entry name" value="adh_short"/>
    <property type="match status" value="1"/>
</dbReference>
<dbReference type="GO" id="GO:0003857">
    <property type="term" value="F:(3S)-3-hydroxyacyl-CoA dehydrogenase (NAD+) activity"/>
    <property type="evidence" value="ECO:0007669"/>
    <property type="project" value="UniProtKB-EC"/>
</dbReference>
<evidence type="ECO:0000256" key="14">
    <source>
        <dbReference type="ARBA" id="ARBA00052668"/>
    </source>
</evidence>
<comment type="similarity">
    <text evidence="1 19">Belongs to the short-chain dehydrogenases/reductases (SDR) family.</text>
</comment>